<evidence type="ECO:0000259" key="7">
    <source>
        <dbReference type="PROSITE" id="PS50110"/>
    </source>
</evidence>
<dbReference type="SUPFAM" id="SSF52172">
    <property type="entry name" value="CheY-like"/>
    <property type="match status" value="1"/>
</dbReference>
<keyword evidence="2" id="KW-0805">Transcription regulation</keyword>
<dbReference type="InterPro" id="IPR011006">
    <property type="entry name" value="CheY-like_superfamily"/>
</dbReference>
<evidence type="ECO:0000256" key="4">
    <source>
        <dbReference type="ARBA" id="ARBA00023163"/>
    </source>
</evidence>
<proteinExistence type="predicted"/>
<reference evidence="8 9" key="1">
    <citation type="submission" date="2007-05" db="EMBL/GenBank/DDBJ databases">
        <title>Complete sequence of Geobacter uraniireducens Rf4.</title>
        <authorList>
            <consortium name="US DOE Joint Genome Institute"/>
            <person name="Copeland A."/>
            <person name="Lucas S."/>
            <person name="Lapidus A."/>
            <person name="Barry K."/>
            <person name="Detter J.C."/>
            <person name="Glavina del Rio T."/>
            <person name="Hammon N."/>
            <person name="Israni S."/>
            <person name="Dalin E."/>
            <person name="Tice H."/>
            <person name="Pitluck S."/>
            <person name="Chertkov O."/>
            <person name="Brettin T."/>
            <person name="Bruce D."/>
            <person name="Han C."/>
            <person name="Schmutz J."/>
            <person name="Larimer F."/>
            <person name="Land M."/>
            <person name="Hauser L."/>
            <person name="Kyrpides N."/>
            <person name="Mikhailova N."/>
            <person name="Shelobolina E."/>
            <person name="Aklujkar M."/>
            <person name="Lovley D."/>
            <person name="Richardson P."/>
        </authorList>
    </citation>
    <scope>NUCLEOTIDE SEQUENCE [LARGE SCALE GENOMIC DNA]</scope>
    <source>
        <strain evidence="8 9">Rf4</strain>
    </source>
</reference>
<sequence length="214" mass="23142">MTIQVLLVDDHKIMRDGLVSLLGCAGDIDVVAEASGGREAVEKALVHSPHVVVMDLTLPDMGGIEATRRIMAKNPRIRVLVLSMLLDRNCVLESLEAGARGYLAKDCAAEELVAAIRTVFAGKPYFCAGATEIMIKGFAPGSASQQIAPVLTKREREVLKLTAEGYNTKEIAFTLGVSIKMIEIHRMNIRKKLGLKSIAQLATYAVRIGLISID</sequence>
<dbReference type="InterPro" id="IPR001789">
    <property type="entry name" value="Sig_transdc_resp-reg_receiver"/>
</dbReference>
<dbReference type="HOGENOM" id="CLU_000445_90_1_7"/>
<feature type="modified residue" description="4-aspartylphosphate" evidence="5">
    <location>
        <position position="55"/>
    </location>
</feature>
<dbReference type="Pfam" id="PF00072">
    <property type="entry name" value="Response_reg"/>
    <property type="match status" value="1"/>
</dbReference>
<dbReference type="SMART" id="SM00421">
    <property type="entry name" value="HTH_LUXR"/>
    <property type="match status" value="1"/>
</dbReference>
<dbReference type="SUPFAM" id="SSF46894">
    <property type="entry name" value="C-terminal effector domain of the bipartite response regulators"/>
    <property type="match status" value="1"/>
</dbReference>
<dbReference type="GO" id="GO:0003677">
    <property type="term" value="F:DNA binding"/>
    <property type="evidence" value="ECO:0007669"/>
    <property type="project" value="UniProtKB-KW"/>
</dbReference>
<dbReference type="InterPro" id="IPR000792">
    <property type="entry name" value="Tscrpt_reg_LuxR_C"/>
</dbReference>
<dbReference type="Proteomes" id="UP000006695">
    <property type="component" value="Chromosome"/>
</dbReference>
<evidence type="ECO:0000313" key="8">
    <source>
        <dbReference type="EMBL" id="ABQ26956.1"/>
    </source>
</evidence>
<dbReference type="InterPro" id="IPR058245">
    <property type="entry name" value="NreC/VraR/RcsB-like_REC"/>
</dbReference>
<keyword evidence="1 5" id="KW-0597">Phosphoprotein</keyword>
<dbReference type="PROSITE" id="PS50043">
    <property type="entry name" value="HTH_LUXR_2"/>
    <property type="match status" value="1"/>
</dbReference>
<organism evidence="8 9">
    <name type="scientific">Geotalea uraniireducens (strain Rf4)</name>
    <name type="common">Geobacter uraniireducens</name>
    <dbReference type="NCBI Taxonomy" id="351605"/>
    <lineage>
        <taxon>Bacteria</taxon>
        <taxon>Pseudomonadati</taxon>
        <taxon>Thermodesulfobacteriota</taxon>
        <taxon>Desulfuromonadia</taxon>
        <taxon>Geobacterales</taxon>
        <taxon>Geobacteraceae</taxon>
        <taxon>Geotalea</taxon>
    </lineage>
</organism>
<dbReference type="PANTHER" id="PTHR43214:SF41">
    <property type="entry name" value="NITRATE_NITRITE RESPONSE REGULATOR PROTEIN NARP"/>
    <property type="match status" value="1"/>
</dbReference>
<dbReference type="PANTHER" id="PTHR43214">
    <property type="entry name" value="TWO-COMPONENT RESPONSE REGULATOR"/>
    <property type="match status" value="1"/>
</dbReference>
<dbReference type="GO" id="GO:0006355">
    <property type="term" value="P:regulation of DNA-templated transcription"/>
    <property type="evidence" value="ECO:0007669"/>
    <property type="project" value="InterPro"/>
</dbReference>
<dbReference type="AlphaFoldDB" id="A5G588"/>
<name>A5G588_GEOUR</name>
<evidence type="ECO:0000256" key="1">
    <source>
        <dbReference type="ARBA" id="ARBA00022553"/>
    </source>
</evidence>
<dbReference type="GO" id="GO:0000160">
    <property type="term" value="P:phosphorelay signal transduction system"/>
    <property type="evidence" value="ECO:0007669"/>
    <property type="project" value="InterPro"/>
</dbReference>
<keyword evidence="4" id="KW-0804">Transcription</keyword>
<evidence type="ECO:0000259" key="6">
    <source>
        <dbReference type="PROSITE" id="PS50043"/>
    </source>
</evidence>
<gene>
    <name evidence="8" type="ordered locus">Gura_2782</name>
</gene>
<keyword evidence="3" id="KW-0238">DNA-binding</keyword>
<dbReference type="CDD" id="cd17535">
    <property type="entry name" value="REC_NarL-like"/>
    <property type="match status" value="1"/>
</dbReference>
<dbReference type="EMBL" id="CP000698">
    <property type="protein sequence ID" value="ABQ26956.1"/>
    <property type="molecule type" value="Genomic_DNA"/>
</dbReference>
<dbReference type="PROSITE" id="PS50110">
    <property type="entry name" value="RESPONSE_REGULATORY"/>
    <property type="match status" value="1"/>
</dbReference>
<dbReference type="STRING" id="351605.Gura_2782"/>
<accession>A5G588</accession>
<dbReference type="PRINTS" id="PR00038">
    <property type="entry name" value="HTHLUXR"/>
</dbReference>
<keyword evidence="9" id="KW-1185">Reference proteome</keyword>
<dbReference type="RefSeq" id="WP_011939632.1">
    <property type="nucleotide sequence ID" value="NC_009483.1"/>
</dbReference>
<dbReference type="InterPro" id="IPR016032">
    <property type="entry name" value="Sig_transdc_resp-reg_C-effctor"/>
</dbReference>
<dbReference type="Pfam" id="PF00196">
    <property type="entry name" value="GerE"/>
    <property type="match status" value="1"/>
</dbReference>
<dbReference type="OrthoDB" id="9780312at2"/>
<dbReference type="Gene3D" id="3.40.50.2300">
    <property type="match status" value="1"/>
</dbReference>
<dbReference type="KEGG" id="gur:Gura_2782"/>
<dbReference type="InterPro" id="IPR039420">
    <property type="entry name" value="WalR-like"/>
</dbReference>
<protein>
    <submittedName>
        <fullName evidence="8">Two component transcriptional regulator, LuxR family</fullName>
    </submittedName>
</protein>
<evidence type="ECO:0000313" key="9">
    <source>
        <dbReference type="Proteomes" id="UP000006695"/>
    </source>
</evidence>
<dbReference type="CDD" id="cd06170">
    <property type="entry name" value="LuxR_C_like"/>
    <property type="match status" value="1"/>
</dbReference>
<feature type="domain" description="Response regulatory" evidence="7">
    <location>
        <begin position="4"/>
        <end position="120"/>
    </location>
</feature>
<evidence type="ECO:0000256" key="2">
    <source>
        <dbReference type="ARBA" id="ARBA00023015"/>
    </source>
</evidence>
<evidence type="ECO:0000256" key="5">
    <source>
        <dbReference type="PROSITE-ProRule" id="PRU00169"/>
    </source>
</evidence>
<dbReference type="SMART" id="SM00448">
    <property type="entry name" value="REC"/>
    <property type="match status" value="1"/>
</dbReference>
<feature type="domain" description="HTH luxR-type" evidence="6">
    <location>
        <begin position="144"/>
        <end position="209"/>
    </location>
</feature>
<evidence type="ECO:0000256" key="3">
    <source>
        <dbReference type="ARBA" id="ARBA00023125"/>
    </source>
</evidence>